<feature type="region of interest" description="Disordered" evidence="5">
    <location>
        <begin position="2025"/>
        <end position="2047"/>
    </location>
</feature>
<dbReference type="SUPFAM" id="SSF57716">
    <property type="entry name" value="Glucocorticoid receptor-like (DNA-binding domain)"/>
    <property type="match status" value="2"/>
</dbReference>
<dbReference type="SMART" id="SM00132">
    <property type="entry name" value="LIM"/>
    <property type="match status" value="1"/>
</dbReference>
<feature type="compositionally biased region" description="Basic and acidic residues" evidence="5">
    <location>
        <begin position="382"/>
        <end position="400"/>
    </location>
</feature>
<dbReference type="Gene3D" id="2.10.110.10">
    <property type="entry name" value="Cysteine Rich Protein"/>
    <property type="match status" value="1"/>
</dbReference>
<feature type="region of interest" description="Disordered" evidence="5">
    <location>
        <begin position="1109"/>
        <end position="1225"/>
    </location>
</feature>
<feature type="compositionally biased region" description="Acidic residues" evidence="5">
    <location>
        <begin position="1486"/>
        <end position="1496"/>
    </location>
</feature>
<dbReference type="Proteomes" id="UP001347796">
    <property type="component" value="Unassembled WGS sequence"/>
</dbReference>
<feature type="compositionally biased region" description="Basic and acidic residues" evidence="5">
    <location>
        <begin position="1383"/>
        <end position="1399"/>
    </location>
</feature>
<feature type="compositionally biased region" description="Low complexity" evidence="5">
    <location>
        <begin position="1437"/>
        <end position="1448"/>
    </location>
</feature>
<feature type="compositionally biased region" description="Basic and acidic residues" evidence="5">
    <location>
        <begin position="416"/>
        <end position="439"/>
    </location>
</feature>
<evidence type="ECO:0000256" key="5">
    <source>
        <dbReference type="SAM" id="MobiDB-lite"/>
    </source>
</evidence>
<keyword evidence="2 4" id="KW-0862">Zinc</keyword>
<sequence>MPGFQQRNGAQSTPLVFSLQLGKAQRVEKPWHVFAHPVKVQFAGGNGNHLTLNHTEAIIKDTQNYLANPCVFDSSDQLNSCHGDINSDNIINDIDKEVENIFQEIENLGAQHLLVDKDIKNLDSDHLVDGDIMGEPDAKTKEELESEILYTFEEITSEENQNLESNQESTSYLKDDFKPLRKLFPTDGLLDNLMSDKNNEGDDKKQTGKNSGGDNEIPSENSTSKHDNVCDQTSAIQTQCSDKLQISVNPLNDVPVELKNEKSVLNTKSKGKQVKQKGGSAKLTSYLKGLAKKHKPGHSSETIRAESSVIEQKAAIDTTHKVEIIDSSIDTMNCDTNENKLESYGQTSEMSDSPGVTEDDLCEEYTDSNTQTQTASIVRGETLGEKLADTEKRDDLENTQHKVGSKNNIDLQLDAENNREVSESQFKTEDKSHKKNKLSDGTKKLESFFKSLKSNQKVTKEKSRNVKTTSSSEDKSDVVANSNCDNINSQKDDKMESDKDVPLIKDNSNIEKDVSVIMDKLENEKTDIFDEVNSVQTENISAPISMDGSEFENINESVLETSTALVDCEDNYKSSSSLVFEITRDINDKNMNSGYVDHDSDSQSLVSPRYDAEQSPGSLISDSGFLSQCSFSEDKNVYEPVSQEPSKTQISESDSELLTSDYVILNSTSNMVEVSEPVSEKMNDFDDLFEVNPSIIDECLDVQENYYESTPLCEQSILEEDEGLIDMSPENSGAWCNVYSNNTRRSTDSESELSTKNLSNPESVSQNEEFPENILDNEGLPENILDIEKLPENTLENKGLPENTLENKGLPENILDYEGLPENVSKNTELPENVFKNEDLLGTIENEENINNEEFTTLEQNAQLLDFSAPATDDLFENNEIDDVTNKSVKEEKLGSFENLPVYTSEEIFDPVSEMSNENVETEDLITIGAGYSQEPEMSLLDDRPIVDETVNESVDKDVSIDLTMEHTGEETLSVTILEVPQNTDEKCDNVSGSDIFGVTSERDFPTVHDDQNPANDSEVAEPTENEASHVEEDHVHEVPAPNSDIEESTDLEEIQRKNMEFMETLQANAATLLNIQDNDDADNDIENENMGEADVHVEIDDEVELTMEESDNKEITSEGSENQPKVLEINSSKPSSLPHYARNTETLDTFENSSTKPSSLPHYARNNDTLEVLENSSTKPSSLPHYARNTNTLEPFENSAAKPSSLPHYARNKDTPQNKVSKCKHDDENVSYSEFDEDLKIEPISNIKKMFESEGSLVYPVPSPERKIKTNVPVKSSATNFNTRSSDDLKNQDDSEMEIISGATPVEDVTLPSVSVRNMLKMWEENKTTEDRGPVDKPFNRLSKKWHSCGHIYFKVGDESDSLTDGSVKEYVDIEATQPGRYDSDSNRQRENKTKDTKTQVQDGGRTITTTTTKTVTESKGDPKGGSSSMKIKQETSTVTSPKSTSVQQNGVDSRITTTQTTREEVRQTEISKNMANMAAPAAAFDDDDDDDEGVYENVPSAPRTDVYRETDAKVEVELPQSGRASNMRERFLKLAGESAAGARTADRELTPPPTIKGKVEAGVFESQPSPKRTDVYRQETRQEVVLPEKGKALNTVQKYKEIASREFKGPANKREITPDRSGVVEYVSEPRAEHMTYEEKPLEAGIFESKPNVIENVSRYEDYVPDARPQSGTAKSIASKYKEIERNAALPQPASNRREITPDRSGPNEFVSEPRGQHITYEEKVEAGIYENEPAPVRQDIYRHEEYYVEEPLPEKGYAKNLAARFREIEQKAAIPKASGHRVSPPKDDNRNVFENEPAASPVAYKEAVVQPDVVPEKGLAKNLASRYKKIEEENLKARAGNRQVKEFTPPKDERTVFESAPTPSRLHYEEVVPESGILESQPTVREDVYRYTDPKDIEVELPERGAAKNLLSRWKQIESESAKGSPPTPGRVKEFTPPREEERIKQLRSPKTPPSGQNNSVHPNDLPGQYHPINEPTVFESKPAPQREDLFREADTDWTVGLPKANKTKKVLAKFQAIQAQTTSSSPVSRKAHDDMEIPTPVRENKPKKVGHFVAVQNEKCGACQKTVYAMEKVEMNKNAYHRACFKCSQCRAVLTPKTFAINAGTMFCTSHYKQLFARKGNYDEGFGRPQHKKKWKSESNLLDGELHEMEHEIEA</sequence>
<evidence type="ECO:0000313" key="8">
    <source>
        <dbReference type="Proteomes" id="UP001347796"/>
    </source>
</evidence>
<feature type="compositionally biased region" description="Low complexity" evidence="5">
    <location>
        <begin position="1408"/>
        <end position="1417"/>
    </location>
</feature>
<evidence type="ECO:0000256" key="4">
    <source>
        <dbReference type="PROSITE-ProRule" id="PRU00125"/>
    </source>
</evidence>
<feature type="compositionally biased region" description="Basic and acidic residues" evidence="5">
    <location>
        <begin position="490"/>
        <end position="500"/>
    </location>
</feature>
<feature type="compositionally biased region" description="Basic and acidic residues" evidence="5">
    <location>
        <begin position="1787"/>
        <end position="1796"/>
    </location>
</feature>
<feature type="compositionally biased region" description="Polar residues" evidence="5">
    <location>
        <begin position="208"/>
        <end position="222"/>
    </location>
</feature>
<dbReference type="CDD" id="cd09358">
    <property type="entry name" value="LIM_Mical_like"/>
    <property type="match status" value="1"/>
</dbReference>
<evidence type="ECO:0000256" key="1">
    <source>
        <dbReference type="ARBA" id="ARBA00022723"/>
    </source>
</evidence>
<evidence type="ECO:0000313" key="7">
    <source>
        <dbReference type="EMBL" id="KAK6192647.1"/>
    </source>
</evidence>
<feature type="compositionally biased region" description="Basic and acidic residues" evidence="5">
    <location>
        <begin position="1507"/>
        <end position="1518"/>
    </location>
</feature>
<feature type="region of interest" description="Disordered" evidence="5">
    <location>
        <begin position="1919"/>
        <end position="1977"/>
    </location>
</feature>
<gene>
    <name evidence="7" type="ORF">SNE40_004084</name>
</gene>
<feature type="domain" description="LIM zinc-binding" evidence="6">
    <location>
        <begin position="2062"/>
        <end position="2122"/>
    </location>
</feature>
<dbReference type="PROSITE" id="PS50023">
    <property type="entry name" value="LIM_DOMAIN_2"/>
    <property type="match status" value="1"/>
</dbReference>
<feature type="compositionally biased region" description="Polar residues" evidence="5">
    <location>
        <begin position="401"/>
        <end position="410"/>
    </location>
</feature>
<evidence type="ECO:0000259" key="6">
    <source>
        <dbReference type="PROSITE" id="PS50023"/>
    </source>
</evidence>
<dbReference type="PROSITE" id="PS00478">
    <property type="entry name" value="LIM_DOMAIN_1"/>
    <property type="match status" value="1"/>
</dbReference>
<name>A0AAN8Q9D4_PATCE</name>
<feature type="region of interest" description="Disordered" evidence="5">
    <location>
        <begin position="744"/>
        <end position="780"/>
    </location>
</feature>
<keyword evidence="8" id="KW-1185">Reference proteome</keyword>
<reference evidence="7 8" key="1">
    <citation type="submission" date="2024-01" db="EMBL/GenBank/DDBJ databases">
        <title>The genome of the rayed Mediterranean limpet Patella caerulea (Linnaeus, 1758).</title>
        <authorList>
            <person name="Anh-Thu Weber A."/>
            <person name="Halstead-Nussloch G."/>
        </authorList>
    </citation>
    <scope>NUCLEOTIDE SEQUENCE [LARGE SCALE GENOMIC DNA]</scope>
    <source>
        <strain evidence="7">AATW-2023a</strain>
        <tissue evidence="7">Whole specimen</tissue>
    </source>
</reference>
<evidence type="ECO:0000256" key="2">
    <source>
        <dbReference type="ARBA" id="ARBA00022833"/>
    </source>
</evidence>
<feature type="region of interest" description="Disordered" evidence="5">
    <location>
        <begin position="366"/>
        <end position="439"/>
    </location>
</feature>
<feature type="region of interest" description="Disordered" evidence="5">
    <location>
        <begin position="1844"/>
        <end position="1865"/>
    </location>
</feature>
<feature type="region of interest" description="Disordered" evidence="5">
    <location>
        <begin position="1539"/>
        <end position="1559"/>
    </location>
</feature>
<dbReference type="GO" id="GO:0046872">
    <property type="term" value="F:metal ion binding"/>
    <property type="evidence" value="ECO:0007669"/>
    <property type="project" value="UniProtKB-KW"/>
</dbReference>
<evidence type="ECO:0000256" key="3">
    <source>
        <dbReference type="ARBA" id="ARBA00023038"/>
    </source>
</evidence>
<protein>
    <recommendedName>
        <fullName evidence="6">LIM zinc-binding domain-containing protein</fullName>
    </recommendedName>
</protein>
<feature type="compositionally biased region" description="Basic and acidic residues" evidence="5">
    <location>
        <begin position="1027"/>
        <end position="1038"/>
    </location>
</feature>
<feature type="compositionally biased region" description="Polar residues" evidence="5">
    <location>
        <begin position="1144"/>
        <end position="1159"/>
    </location>
</feature>
<feature type="region of interest" description="Disordered" evidence="5">
    <location>
        <begin position="454"/>
        <end position="500"/>
    </location>
</feature>
<dbReference type="EMBL" id="JAZGQO010000002">
    <property type="protein sequence ID" value="KAK6192647.1"/>
    <property type="molecule type" value="Genomic_DNA"/>
</dbReference>
<dbReference type="Pfam" id="PF00412">
    <property type="entry name" value="LIM"/>
    <property type="match status" value="1"/>
</dbReference>
<organism evidence="7 8">
    <name type="scientific">Patella caerulea</name>
    <name type="common">Rayed Mediterranean limpet</name>
    <dbReference type="NCBI Taxonomy" id="87958"/>
    <lineage>
        <taxon>Eukaryota</taxon>
        <taxon>Metazoa</taxon>
        <taxon>Spiralia</taxon>
        <taxon>Lophotrochozoa</taxon>
        <taxon>Mollusca</taxon>
        <taxon>Gastropoda</taxon>
        <taxon>Patellogastropoda</taxon>
        <taxon>Patelloidea</taxon>
        <taxon>Patellidae</taxon>
        <taxon>Patella</taxon>
    </lineage>
</organism>
<comment type="caution">
    <text evidence="7">The sequence shown here is derived from an EMBL/GenBank/DDBJ whole genome shotgun (WGS) entry which is preliminary data.</text>
</comment>
<feature type="compositionally biased region" description="Polar residues" evidence="5">
    <location>
        <begin position="1118"/>
        <end position="1136"/>
    </location>
</feature>
<feature type="region of interest" description="Disordered" evidence="5">
    <location>
        <begin position="191"/>
        <end position="228"/>
    </location>
</feature>
<keyword evidence="1 4" id="KW-0479">Metal-binding</keyword>
<proteinExistence type="predicted"/>
<keyword evidence="3 4" id="KW-0440">LIM domain</keyword>
<dbReference type="InterPro" id="IPR001781">
    <property type="entry name" value="Znf_LIM"/>
</dbReference>
<feature type="region of interest" description="Disordered" evidence="5">
    <location>
        <begin position="1004"/>
        <end position="1043"/>
    </location>
</feature>
<feature type="region of interest" description="Disordered" evidence="5">
    <location>
        <begin position="1372"/>
        <end position="1523"/>
    </location>
</feature>
<feature type="region of interest" description="Disordered" evidence="5">
    <location>
        <begin position="1775"/>
        <end position="1801"/>
    </location>
</feature>
<dbReference type="PANTHER" id="PTHR24206">
    <property type="entry name" value="OS06G0237300 PROTEIN"/>
    <property type="match status" value="1"/>
</dbReference>
<feature type="region of interest" description="Disordered" evidence="5">
    <location>
        <begin position="1687"/>
        <end position="1720"/>
    </location>
</feature>
<feature type="compositionally biased region" description="Basic and acidic residues" evidence="5">
    <location>
        <begin position="1846"/>
        <end position="1859"/>
    </location>
</feature>
<accession>A0AAN8Q9D4</accession>
<feature type="compositionally biased region" description="Basic and acidic residues" evidence="5">
    <location>
        <begin position="197"/>
        <end position="206"/>
    </location>
</feature>
<feature type="compositionally biased region" description="Polar residues" evidence="5">
    <location>
        <begin position="1167"/>
        <end position="1182"/>
    </location>
</feature>
<feature type="compositionally biased region" description="Basic and acidic residues" evidence="5">
    <location>
        <begin position="1934"/>
        <end position="1948"/>
    </location>
</feature>
<feature type="compositionally biased region" description="Polar residues" evidence="5">
    <location>
        <begin position="367"/>
        <end position="376"/>
    </location>
</feature>
<feature type="compositionally biased region" description="Polar residues" evidence="5">
    <location>
        <begin position="479"/>
        <end position="489"/>
    </location>
</feature>
<feature type="compositionally biased region" description="Polar residues" evidence="5">
    <location>
        <begin position="752"/>
        <end position="768"/>
    </location>
</feature>
<feature type="region of interest" description="Disordered" evidence="5">
    <location>
        <begin position="593"/>
        <end position="614"/>
    </location>
</feature>